<accession>A0A9J6C7C7</accession>
<name>A0A9J6C7C7_POLVA</name>
<sequence>MGKGQSKTRTVSFENESPGIIDISEDVVSRLKKDMQKEREIKRAEIREQQQQQHSPVIQQLPTVVYQSAPTITALQIRKEKEAELKANDQYWANRLNKQEKEFLKNNKILQKEFDDTINEVKSRFQHAAFANHVPPCQEFKSRIIDCYRRNPTETLKCASEVKDFMNCINSARTSAVDAKQNKNPAPSA</sequence>
<gene>
    <name evidence="1" type="ORF">PVAND_007575</name>
</gene>
<reference evidence="1" key="1">
    <citation type="submission" date="2021-03" db="EMBL/GenBank/DDBJ databases">
        <title>Chromosome level genome of the anhydrobiotic midge Polypedilum vanderplanki.</title>
        <authorList>
            <person name="Yoshida Y."/>
            <person name="Kikawada T."/>
            <person name="Gusev O."/>
        </authorList>
    </citation>
    <scope>NUCLEOTIDE SEQUENCE</scope>
    <source>
        <strain evidence="1">NIAS01</strain>
        <tissue evidence="1">Whole body or cell culture</tissue>
    </source>
</reference>
<dbReference type="InterPro" id="IPR009069">
    <property type="entry name" value="Cys_alpha_HP_mot_SF"/>
</dbReference>
<dbReference type="GO" id="GO:0007007">
    <property type="term" value="P:inner mitochondrial membrane organization"/>
    <property type="evidence" value="ECO:0007669"/>
    <property type="project" value="TreeGrafter"/>
</dbReference>
<dbReference type="GO" id="GO:0061617">
    <property type="term" value="C:MICOS complex"/>
    <property type="evidence" value="ECO:0007669"/>
    <property type="project" value="TreeGrafter"/>
</dbReference>
<proteinExistence type="predicted"/>
<protein>
    <submittedName>
        <fullName evidence="1">Uncharacterized protein</fullName>
    </submittedName>
</protein>
<dbReference type="AlphaFoldDB" id="A0A9J6C7C7"/>
<dbReference type="EMBL" id="JADBJN010000002">
    <property type="protein sequence ID" value="KAG5677855.1"/>
    <property type="molecule type" value="Genomic_DNA"/>
</dbReference>
<dbReference type="PANTHER" id="PTHR21588:SF18">
    <property type="entry name" value="MICOS COMPLEX SUBUNIT MIC19"/>
    <property type="match status" value="1"/>
</dbReference>
<dbReference type="PROSITE" id="PS51808">
    <property type="entry name" value="CHCH"/>
    <property type="match status" value="1"/>
</dbReference>
<keyword evidence="2" id="KW-1185">Reference proteome</keyword>
<evidence type="ECO:0000313" key="2">
    <source>
        <dbReference type="Proteomes" id="UP001107558"/>
    </source>
</evidence>
<evidence type="ECO:0000313" key="1">
    <source>
        <dbReference type="EMBL" id="KAG5677855.1"/>
    </source>
</evidence>
<organism evidence="1 2">
    <name type="scientific">Polypedilum vanderplanki</name>
    <name type="common">Sleeping chironomid midge</name>
    <dbReference type="NCBI Taxonomy" id="319348"/>
    <lineage>
        <taxon>Eukaryota</taxon>
        <taxon>Metazoa</taxon>
        <taxon>Ecdysozoa</taxon>
        <taxon>Arthropoda</taxon>
        <taxon>Hexapoda</taxon>
        <taxon>Insecta</taxon>
        <taxon>Pterygota</taxon>
        <taxon>Neoptera</taxon>
        <taxon>Endopterygota</taxon>
        <taxon>Diptera</taxon>
        <taxon>Nematocera</taxon>
        <taxon>Chironomoidea</taxon>
        <taxon>Chironomidae</taxon>
        <taxon>Chironominae</taxon>
        <taxon>Polypedilum</taxon>
        <taxon>Polypedilum</taxon>
    </lineage>
</organism>
<dbReference type="SUPFAM" id="SSF47072">
    <property type="entry name" value="Cysteine alpha-hairpin motif"/>
    <property type="match status" value="1"/>
</dbReference>
<dbReference type="PANTHER" id="PTHR21588">
    <property type="entry name" value="COILED-COIL-HELIX-COILED-COIL-HELIX DOMAIN CONTAINING 6"/>
    <property type="match status" value="1"/>
</dbReference>
<comment type="caution">
    <text evidence="1">The sequence shown here is derived from an EMBL/GenBank/DDBJ whole genome shotgun (WGS) entry which is preliminary data.</text>
</comment>
<dbReference type="Proteomes" id="UP001107558">
    <property type="component" value="Chromosome 2"/>
</dbReference>
<dbReference type="OrthoDB" id="70030at2759"/>
<dbReference type="InterPro" id="IPR052632">
    <property type="entry name" value="MICOS_subunit_Mic19"/>
</dbReference>